<dbReference type="EMBL" id="JAFKCW010000001">
    <property type="protein sequence ID" value="MBN7800516.1"/>
    <property type="molecule type" value="Genomic_DNA"/>
</dbReference>
<dbReference type="Gene3D" id="2.60.120.560">
    <property type="entry name" value="Exo-inulinase, domain 1"/>
    <property type="match status" value="1"/>
</dbReference>
<name>A0ABS3BMK9_9BACT</name>
<dbReference type="Proteomes" id="UP000664698">
    <property type="component" value="Unassembled WGS sequence"/>
</dbReference>
<sequence>MKLIQSVSILFFLLEITFGLNAQTSGNWQKIQFGKQTFELHNVTGEVVKFNGKKTLKIERDLKALPFDENRLEETVDERHYARLVDLEDFENGTIEVKMLSQIQDPSPYPPAAGFIGVYFRIKEDDSAFESIYLRPKVGRVDNQFARNHAVQYFSYPDYKFQTLRDKFPAGSYEGSAPVALNEWITMRIEVNGETAEMFINDLKYSSFIVAKMLGKNQQGSVGLYVDIATIGYFRDLKVTKRAFIPKKNSGEKVNDI</sequence>
<proteinExistence type="predicted"/>
<accession>A0ABS3BMK9</accession>
<evidence type="ECO:0008006" key="3">
    <source>
        <dbReference type="Google" id="ProtNLM"/>
    </source>
</evidence>
<dbReference type="RefSeq" id="WP_206568463.1">
    <property type="nucleotide sequence ID" value="NZ_JAFKCW010000001.1"/>
</dbReference>
<organism evidence="1 2">
    <name type="scientific">Algoriphagus aestuariicola</name>
    <dbReference type="NCBI Taxonomy" id="1852016"/>
    <lineage>
        <taxon>Bacteria</taxon>
        <taxon>Pseudomonadati</taxon>
        <taxon>Bacteroidota</taxon>
        <taxon>Cytophagia</taxon>
        <taxon>Cytophagales</taxon>
        <taxon>Cyclobacteriaceae</taxon>
        <taxon>Algoriphagus</taxon>
    </lineage>
</organism>
<evidence type="ECO:0000313" key="1">
    <source>
        <dbReference type="EMBL" id="MBN7800516.1"/>
    </source>
</evidence>
<keyword evidence="2" id="KW-1185">Reference proteome</keyword>
<protein>
    <recommendedName>
        <fullName evidence="3">DUF1080 domain-containing protein</fullName>
    </recommendedName>
</protein>
<gene>
    <name evidence="1" type="ORF">J0A67_06575</name>
</gene>
<comment type="caution">
    <text evidence="1">The sequence shown here is derived from an EMBL/GenBank/DDBJ whole genome shotgun (WGS) entry which is preliminary data.</text>
</comment>
<reference evidence="1 2" key="1">
    <citation type="submission" date="2021-03" db="EMBL/GenBank/DDBJ databases">
        <title>novel species isolated from a fishpond in China.</title>
        <authorList>
            <person name="Lu H."/>
            <person name="Cai Z."/>
        </authorList>
    </citation>
    <scope>NUCLEOTIDE SEQUENCE [LARGE SCALE GENOMIC DNA]</scope>
    <source>
        <strain evidence="1 2">JCM 31546</strain>
    </source>
</reference>
<evidence type="ECO:0000313" key="2">
    <source>
        <dbReference type="Proteomes" id="UP000664698"/>
    </source>
</evidence>